<proteinExistence type="predicted"/>
<dbReference type="Proteomes" id="UP000198716">
    <property type="component" value="Unassembled WGS sequence"/>
</dbReference>
<comment type="cofactor">
    <cofactor evidence="1">
        <name>Mg(2+)</name>
        <dbReference type="ChEBI" id="CHEBI:18420"/>
    </cofactor>
</comment>
<dbReference type="PANTHER" id="PTHR43046:SF14">
    <property type="entry name" value="MUTT_NUDIX FAMILY PROTEIN"/>
    <property type="match status" value="1"/>
</dbReference>
<evidence type="ECO:0000313" key="5">
    <source>
        <dbReference type="Proteomes" id="UP000198716"/>
    </source>
</evidence>
<feature type="domain" description="Nudix hydrolase" evidence="3">
    <location>
        <begin position="1"/>
        <end position="110"/>
    </location>
</feature>
<dbReference type="InterPro" id="IPR020084">
    <property type="entry name" value="NUDIX_hydrolase_CS"/>
</dbReference>
<keyword evidence="5" id="KW-1185">Reference proteome</keyword>
<sequence>MARQRTKSWSFLPSGHVESGERVEVVLVRELSEELGIKAKIAGFLGAVEHGYIEDGATYHEVNLVFEVFITDTEPVSQEDHFQFHWLGLDDLANDDVRPGALKHALVSAGDERTPFWHGWNG</sequence>
<dbReference type="PANTHER" id="PTHR43046">
    <property type="entry name" value="GDP-MANNOSE MANNOSYL HYDROLASE"/>
    <property type="match status" value="1"/>
</dbReference>
<dbReference type="PROSITE" id="PS51462">
    <property type="entry name" value="NUDIX"/>
    <property type="match status" value="1"/>
</dbReference>
<name>A0A1I1YU18_9ACTN</name>
<dbReference type="SUPFAM" id="SSF55811">
    <property type="entry name" value="Nudix"/>
    <property type="match status" value="1"/>
</dbReference>
<organism evidence="4 5">
    <name type="scientific">Actinopolyspora alba</name>
    <dbReference type="NCBI Taxonomy" id="673379"/>
    <lineage>
        <taxon>Bacteria</taxon>
        <taxon>Bacillati</taxon>
        <taxon>Actinomycetota</taxon>
        <taxon>Actinomycetes</taxon>
        <taxon>Actinopolysporales</taxon>
        <taxon>Actinopolysporaceae</taxon>
        <taxon>Actinopolyspora</taxon>
        <taxon>Actinopolyspora alba group</taxon>
    </lineage>
</organism>
<dbReference type="InterPro" id="IPR000086">
    <property type="entry name" value="NUDIX_hydrolase_dom"/>
</dbReference>
<keyword evidence="2" id="KW-0378">Hydrolase</keyword>
<evidence type="ECO:0000259" key="3">
    <source>
        <dbReference type="PROSITE" id="PS51462"/>
    </source>
</evidence>
<evidence type="ECO:0000256" key="1">
    <source>
        <dbReference type="ARBA" id="ARBA00001946"/>
    </source>
</evidence>
<dbReference type="InterPro" id="IPR015797">
    <property type="entry name" value="NUDIX_hydrolase-like_dom_sf"/>
</dbReference>
<protein>
    <submittedName>
        <fullName evidence="4">NUDIX domain-containing protein</fullName>
    </submittedName>
</protein>
<reference evidence="5" key="1">
    <citation type="submission" date="2016-10" db="EMBL/GenBank/DDBJ databases">
        <authorList>
            <person name="Varghese N."/>
            <person name="Submissions S."/>
        </authorList>
    </citation>
    <scope>NUCLEOTIDE SEQUENCE [LARGE SCALE GENOMIC DNA]</scope>
    <source>
        <strain evidence="5">DSM 45004</strain>
    </source>
</reference>
<dbReference type="Gene3D" id="3.90.79.10">
    <property type="entry name" value="Nucleoside Triphosphate Pyrophosphohydrolase"/>
    <property type="match status" value="1"/>
</dbReference>
<dbReference type="EMBL" id="FOMZ01000009">
    <property type="protein sequence ID" value="SFE22987.1"/>
    <property type="molecule type" value="Genomic_DNA"/>
</dbReference>
<dbReference type="Pfam" id="PF00293">
    <property type="entry name" value="NUDIX"/>
    <property type="match status" value="1"/>
</dbReference>
<gene>
    <name evidence="4" type="ORF">SAMN04487819_109246</name>
</gene>
<dbReference type="GO" id="GO:0016787">
    <property type="term" value="F:hydrolase activity"/>
    <property type="evidence" value="ECO:0007669"/>
    <property type="project" value="UniProtKB-KW"/>
</dbReference>
<dbReference type="AlphaFoldDB" id="A0A1I1YU18"/>
<evidence type="ECO:0000313" key="4">
    <source>
        <dbReference type="EMBL" id="SFE22987.1"/>
    </source>
</evidence>
<dbReference type="PROSITE" id="PS00893">
    <property type="entry name" value="NUDIX_BOX"/>
    <property type="match status" value="1"/>
</dbReference>
<evidence type="ECO:0000256" key="2">
    <source>
        <dbReference type="ARBA" id="ARBA00022801"/>
    </source>
</evidence>
<accession>A0A1I1YU18</accession>